<protein>
    <submittedName>
        <fullName evidence="1">Uncharacterized protein</fullName>
    </submittedName>
</protein>
<dbReference type="RefSeq" id="XP_007932360.1">
    <property type="nucleotide sequence ID" value="XM_007934169.1"/>
</dbReference>
<dbReference type="Proteomes" id="UP000016932">
    <property type="component" value="Unassembled WGS sequence"/>
</dbReference>
<dbReference type="GeneID" id="19334375"/>
<sequence>MLSMRASAPVQPCYTHKLVESLSLSLATVFEGMRSGIIGLTALRSLMRRESHKAWRQVTTHEKHTGRYHHTAGHCLLPVPPFSPLSTPHEHYSEKVMEAGGQEADGQKADGQEAMAASRRSIDKDSWRPRAALRSAEERAINGINNNNNNNSGLNYARLFHQVNLHILIQSIKHQRKESPESEDVELDETGRLYVHTEESIVDDNDEVENVTPAFHLHLYPPSPSSTFTFIHLHLHPPSPSSTFTFIHLHLHPPTHLPKNDTPSGKMFQRLRRDTNAFDQDAAGLHRLALPPAECLTIDHLDSWLATLSTALEAPSSLWRSTISDFTEWMKMSSPTAGGLNIIVIHDEAAEGIPVACVHCSSGPVKITVYAENADFALLNSASMRRNTSNVVHKLPPTMNSGHAVAEHGSILSACVIAGTIVVTHKTGLKTTLLECVVPAVWERAIRIVHKFRTGSPESQREILAHCRLPQLPSPNRMIYPANVELPPSSTSCADVLDYMYEHTTQRTALQSQSLIDQWALVSANSRIVAIIASEVLKSLVVPFAAPNPVPELPKLLEQLEDTEKDVAKYGSRGAVHVVDSLTTEAAALRSKIDDLNNAMGARETSAWNHIKALMMQLNEWSDQLFYMRDELWCDEVKTKAKPDLGCDTMDSKTIRPFLVEVRSLARNALASYHFIVCFTTAFTLQNFAIMDCLSRIVDPKNCKRSS</sequence>
<dbReference type="KEGG" id="pfj:MYCFIDRAFT_180367"/>
<name>M2YGU3_PSEFD</name>
<dbReference type="EMBL" id="KB446571">
    <property type="protein sequence ID" value="EME77035.1"/>
    <property type="molecule type" value="Genomic_DNA"/>
</dbReference>
<evidence type="ECO:0000313" key="2">
    <source>
        <dbReference type="Proteomes" id="UP000016932"/>
    </source>
</evidence>
<dbReference type="AlphaFoldDB" id="M2YGU3"/>
<dbReference type="VEuPathDB" id="FungiDB:MYCFIDRAFT_180367"/>
<proteinExistence type="predicted"/>
<gene>
    <name evidence="1" type="ORF">MYCFIDRAFT_180367</name>
</gene>
<dbReference type="HOGENOM" id="CLU_390348_0_0_1"/>
<organism evidence="1 2">
    <name type="scientific">Pseudocercospora fijiensis (strain CIRAD86)</name>
    <name type="common">Black leaf streak disease fungus</name>
    <name type="synonym">Mycosphaerella fijiensis</name>
    <dbReference type="NCBI Taxonomy" id="383855"/>
    <lineage>
        <taxon>Eukaryota</taxon>
        <taxon>Fungi</taxon>
        <taxon>Dikarya</taxon>
        <taxon>Ascomycota</taxon>
        <taxon>Pezizomycotina</taxon>
        <taxon>Dothideomycetes</taxon>
        <taxon>Dothideomycetidae</taxon>
        <taxon>Mycosphaerellales</taxon>
        <taxon>Mycosphaerellaceae</taxon>
        <taxon>Pseudocercospora</taxon>
    </lineage>
</organism>
<accession>M2YGU3</accession>
<keyword evidence="2" id="KW-1185">Reference proteome</keyword>
<evidence type="ECO:0000313" key="1">
    <source>
        <dbReference type="EMBL" id="EME77035.1"/>
    </source>
</evidence>
<reference evidence="1 2" key="1">
    <citation type="journal article" date="2012" name="PLoS Pathog.">
        <title>Diverse lifestyles and strategies of plant pathogenesis encoded in the genomes of eighteen Dothideomycetes fungi.</title>
        <authorList>
            <person name="Ohm R.A."/>
            <person name="Feau N."/>
            <person name="Henrissat B."/>
            <person name="Schoch C.L."/>
            <person name="Horwitz B.A."/>
            <person name="Barry K.W."/>
            <person name="Condon B.J."/>
            <person name="Copeland A.C."/>
            <person name="Dhillon B."/>
            <person name="Glaser F."/>
            <person name="Hesse C.N."/>
            <person name="Kosti I."/>
            <person name="LaButti K."/>
            <person name="Lindquist E.A."/>
            <person name="Lucas S."/>
            <person name="Salamov A.A."/>
            <person name="Bradshaw R.E."/>
            <person name="Ciuffetti L."/>
            <person name="Hamelin R.C."/>
            <person name="Kema G.H.J."/>
            <person name="Lawrence C."/>
            <person name="Scott J.A."/>
            <person name="Spatafora J.W."/>
            <person name="Turgeon B.G."/>
            <person name="de Wit P.J.G.M."/>
            <person name="Zhong S."/>
            <person name="Goodwin S.B."/>
            <person name="Grigoriev I.V."/>
        </authorList>
    </citation>
    <scope>NUCLEOTIDE SEQUENCE [LARGE SCALE GENOMIC DNA]</scope>
    <source>
        <strain evidence="1 2">CIRAD86</strain>
    </source>
</reference>